<reference evidence="1 2" key="1">
    <citation type="journal article" date="2019" name="Int. J. Syst. Evol. Microbiol.">
        <title>The Global Catalogue of Microorganisms (GCM) 10K type strain sequencing project: providing services to taxonomists for standard genome sequencing and annotation.</title>
        <authorList>
            <consortium name="The Broad Institute Genomics Platform"/>
            <consortium name="The Broad Institute Genome Sequencing Center for Infectious Disease"/>
            <person name="Wu L."/>
            <person name="Ma J."/>
        </authorList>
    </citation>
    <scope>NUCLEOTIDE SEQUENCE [LARGE SCALE GENOMIC DNA]</scope>
    <source>
        <strain evidence="1 2">JCM 8736</strain>
    </source>
</reference>
<proteinExistence type="predicted"/>
<protein>
    <submittedName>
        <fullName evidence="1">Uncharacterized protein</fullName>
    </submittedName>
</protein>
<keyword evidence="2" id="KW-1185">Reference proteome</keyword>
<comment type="caution">
    <text evidence="1">The sequence shown here is derived from an EMBL/GenBank/DDBJ whole genome shotgun (WGS) entry which is preliminary data.</text>
</comment>
<gene>
    <name evidence="1" type="ORF">GCM10019998_15860</name>
</gene>
<name>A0ABN3Y668_9ENTE</name>
<dbReference type="Proteomes" id="UP001501577">
    <property type="component" value="Unassembled WGS sequence"/>
</dbReference>
<organism evidence="1 2">
    <name type="scientific">Tetragenococcus solitarius</name>
    <dbReference type="NCBI Taxonomy" id="71453"/>
    <lineage>
        <taxon>Bacteria</taxon>
        <taxon>Bacillati</taxon>
        <taxon>Bacillota</taxon>
        <taxon>Bacilli</taxon>
        <taxon>Lactobacillales</taxon>
        <taxon>Enterococcaceae</taxon>
        <taxon>Tetragenococcus</taxon>
    </lineage>
</organism>
<dbReference type="EMBL" id="BAAAXQ010000055">
    <property type="protein sequence ID" value="GAA3020442.1"/>
    <property type="molecule type" value="Genomic_DNA"/>
</dbReference>
<evidence type="ECO:0000313" key="1">
    <source>
        <dbReference type="EMBL" id="GAA3020442.1"/>
    </source>
</evidence>
<sequence>MKWYDVKTFPYGIHGELAINETIEERKHRIKIWHYVVDSLGFDKWAKYEPVKNYNQLLNGSRGYNAGRLPSDYPGIDATHQWLDHAIYVRDTRANRTALLTQPYGLNNGQLEHDMMKHDFLAINVSDFFSFYFPEMTDLCLICANKDIGYYTQHLNQMFEQSPEYWAHKIKEAGKKLYHET</sequence>
<dbReference type="RefSeq" id="WP_068709905.1">
    <property type="nucleotide sequence ID" value="NZ_BAAAXQ010000055.1"/>
</dbReference>
<accession>A0ABN3Y668</accession>
<evidence type="ECO:0000313" key="2">
    <source>
        <dbReference type="Proteomes" id="UP001501577"/>
    </source>
</evidence>